<dbReference type="InterPro" id="IPR052043">
    <property type="entry name" value="PolySaccharide_Degr_Enz"/>
</dbReference>
<protein>
    <submittedName>
        <fullName evidence="2">Rhamnogalacturonides degradation protein rhin</fullName>
    </submittedName>
</protein>
<proteinExistence type="predicted"/>
<dbReference type="GO" id="GO:0005975">
    <property type="term" value="P:carbohydrate metabolic process"/>
    <property type="evidence" value="ECO:0007669"/>
    <property type="project" value="InterPro"/>
</dbReference>
<dbReference type="PANTHER" id="PTHR33886">
    <property type="entry name" value="UNSATURATED RHAMNOGALACTURONAN HYDROLASE (EUROFUNG)"/>
    <property type="match status" value="1"/>
</dbReference>
<sequence length="208" mass="24016">MSPPAWLLLSNITGVDKYLDYMNRRWWLTIDHLYDKEEHLFYRDDRYYDRREANNEKVFWSRGNGWVLAGLARIIQNLPDDFSDRDKFITLYKEMMHRIKEIQPGDGMFRASLLDPDSYPVKESSGTAFFIYAAAWGINNGFLSADEYLPFVAKSWNGLLECVNKEGKLGWTQLPGSEPGDVEKEYNAPYGAGAFLLAGSEIYKLLIT</sequence>
<reference evidence="2" key="1">
    <citation type="journal article" date="2015" name="Proc. Natl. Acad. Sci. U.S.A.">
        <title>Networks of energetic and metabolic interactions define dynamics in microbial communities.</title>
        <authorList>
            <person name="Embree M."/>
            <person name="Liu J.K."/>
            <person name="Al-Bassam M.M."/>
            <person name="Zengler K."/>
        </authorList>
    </citation>
    <scope>NUCLEOTIDE SEQUENCE</scope>
</reference>
<evidence type="ECO:0000256" key="1">
    <source>
        <dbReference type="ARBA" id="ARBA00022801"/>
    </source>
</evidence>
<organism evidence="2">
    <name type="scientific">hydrocarbon metagenome</name>
    <dbReference type="NCBI Taxonomy" id="938273"/>
    <lineage>
        <taxon>unclassified sequences</taxon>
        <taxon>metagenomes</taxon>
        <taxon>ecological metagenomes</taxon>
    </lineage>
</organism>
<dbReference type="EMBL" id="LNQE01000535">
    <property type="protein sequence ID" value="KUG26102.1"/>
    <property type="molecule type" value="Genomic_DNA"/>
</dbReference>
<dbReference type="InterPro" id="IPR012341">
    <property type="entry name" value="6hp_glycosidase-like_sf"/>
</dbReference>
<dbReference type="SUPFAM" id="SSF48208">
    <property type="entry name" value="Six-hairpin glycosidases"/>
    <property type="match status" value="1"/>
</dbReference>
<gene>
    <name evidence="2" type="ORF">ASZ90_004064</name>
</gene>
<keyword evidence="1" id="KW-0378">Hydrolase</keyword>
<dbReference type="Pfam" id="PF07470">
    <property type="entry name" value="Glyco_hydro_88"/>
    <property type="match status" value="1"/>
</dbReference>
<dbReference type="Gene3D" id="1.50.10.10">
    <property type="match status" value="1"/>
</dbReference>
<comment type="caution">
    <text evidence="2">The sequence shown here is derived from an EMBL/GenBank/DDBJ whole genome shotgun (WGS) entry which is preliminary data.</text>
</comment>
<dbReference type="PANTHER" id="PTHR33886:SF8">
    <property type="entry name" value="UNSATURATED RHAMNOGALACTURONAN HYDROLASE (EUROFUNG)"/>
    <property type="match status" value="1"/>
</dbReference>
<dbReference type="AlphaFoldDB" id="A0A0W8FZ14"/>
<evidence type="ECO:0000313" key="2">
    <source>
        <dbReference type="EMBL" id="KUG26102.1"/>
    </source>
</evidence>
<accession>A0A0W8FZ14</accession>
<dbReference type="InterPro" id="IPR010905">
    <property type="entry name" value="Glyco_hydro_88"/>
</dbReference>
<dbReference type="InterPro" id="IPR008928">
    <property type="entry name" value="6-hairpin_glycosidase_sf"/>
</dbReference>
<name>A0A0W8FZ14_9ZZZZ</name>
<dbReference type="GO" id="GO:0016787">
    <property type="term" value="F:hydrolase activity"/>
    <property type="evidence" value="ECO:0007669"/>
    <property type="project" value="UniProtKB-KW"/>
</dbReference>